<evidence type="ECO:0000313" key="2">
    <source>
        <dbReference type="EMBL" id="RXK58723.1"/>
    </source>
</evidence>
<dbReference type="InterPro" id="IPR035992">
    <property type="entry name" value="Ricin_B-like_lectins"/>
</dbReference>
<keyword evidence="3" id="KW-1185">Reference proteome</keyword>
<evidence type="ECO:0000313" key="3">
    <source>
        <dbReference type="Proteomes" id="UP000290204"/>
    </source>
</evidence>
<dbReference type="Gene3D" id="2.80.10.50">
    <property type="match status" value="2"/>
</dbReference>
<dbReference type="AlphaFoldDB" id="A0A4Q1CFF7"/>
<comment type="caution">
    <text evidence="2">The sequence shown here is derived from an EMBL/GenBank/DDBJ whole genome shotgun (WGS) entry which is preliminary data.</text>
</comment>
<feature type="chain" id="PRO_5020489963" evidence="1">
    <location>
        <begin position="23"/>
        <end position="623"/>
    </location>
</feature>
<dbReference type="PROSITE" id="PS50231">
    <property type="entry name" value="RICIN_B_LECTIN"/>
    <property type="match status" value="1"/>
</dbReference>
<keyword evidence="1" id="KW-0732">Signal</keyword>
<organism evidence="2 3">
    <name type="scientific">Lacibacter luteus</name>
    <dbReference type="NCBI Taxonomy" id="2508719"/>
    <lineage>
        <taxon>Bacteria</taxon>
        <taxon>Pseudomonadati</taxon>
        <taxon>Bacteroidota</taxon>
        <taxon>Chitinophagia</taxon>
        <taxon>Chitinophagales</taxon>
        <taxon>Chitinophagaceae</taxon>
        <taxon>Lacibacter</taxon>
    </lineage>
</organism>
<dbReference type="EMBL" id="SDHW01000005">
    <property type="protein sequence ID" value="RXK58723.1"/>
    <property type="molecule type" value="Genomic_DNA"/>
</dbReference>
<sequence>MMKCISCLLVIVCSTFSVKAQKADAEAERMLNALKQSGMVKQEGNHITFKVKKASDTPQIKMMYGAFFASDKWTIGFDVDGKYFDSKKPVKPNPSELFTKTPKKEEPVYVAQQPTATFNGRLATADEIFILNGAFLIRSARDYRYLTIRDEVPASHSPVFLNSYLDRPNQQWWKFIPAGDGYYKIQSESGLFLTHNLVPVMEPADGSDKQLWKLFDTPDGFYNIQNKTNVYLHLHERRNKENAVVAFNRENNTVEQKWHLLKWTNDGRRITRFVPETHAFRFINGFRGEDIIRWGGLCGGMVYTAMDYFRNNIPIPLQTYMPANRTPLQSYIYQRQEHAIWDVNSSWSDLEVSYNTRGGELFRWGIENTGSGRLKEFRDAIDAGNFKPLGLFAGGVRGKDNADGGRHVVLGIGYAVGRYRTDINGHAEDVKFFVYNPNSGNVLRTLVPDRLGQCFFEVETGYAWRTYFVNNRYDGSHAPPRDVPNFPEGEAEGSVRHLYATFETGGDDLRGGNDNVSITIAYADGSSQVFSNVNNSARWVDHTSQTVHLELNRAVRKQDIRNFMITVSFGSDSSSDDWNLDRFTVSSGHGGVWYAWADPPSGSQYVYRFQGDQRTIRHVVWTR</sequence>
<reference evidence="2 3" key="1">
    <citation type="submission" date="2019-01" db="EMBL/GenBank/DDBJ databases">
        <title>Lacibacter sp. strain TTM-7.</title>
        <authorList>
            <person name="Chen W.-M."/>
        </authorList>
    </citation>
    <scope>NUCLEOTIDE SEQUENCE [LARGE SCALE GENOMIC DNA]</scope>
    <source>
        <strain evidence="2 3">TTM-7</strain>
    </source>
</reference>
<proteinExistence type="predicted"/>
<dbReference type="OrthoDB" id="9765957at2"/>
<accession>A0A4Q1CFF7</accession>
<gene>
    <name evidence="2" type="ORF">ESA94_15140</name>
</gene>
<dbReference type="CDD" id="cd00161">
    <property type="entry name" value="beta-trefoil_Ricin-like"/>
    <property type="match status" value="1"/>
</dbReference>
<evidence type="ECO:0000256" key="1">
    <source>
        <dbReference type="SAM" id="SignalP"/>
    </source>
</evidence>
<dbReference type="RefSeq" id="WP_129131779.1">
    <property type="nucleotide sequence ID" value="NZ_SDHW01000005.1"/>
</dbReference>
<feature type="signal peptide" evidence="1">
    <location>
        <begin position="1"/>
        <end position="22"/>
    </location>
</feature>
<name>A0A4Q1CFF7_9BACT</name>
<protein>
    <submittedName>
        <fullName evidence="2">Uncharacterized protein</fullName>
    </submittedName>
</protein>
<dbReference type="SUPFAM" id="SSF50370">
    <property type="entry name" value="Ricin B-like lectins"/>
    <property type="match status" value="1"/>
</dbReference>
<dbReference type="Proteomes" id="UP000290204">
    <property type="component" value="Unassembled WGS sequence"/>
</dbReference>